<feature type="domain" description="SRCR" evidence="12">
    <location>
        <begin position="55"/>
        <end position="165"/>
    </location>
</feature>
<evidence type="ECO:0000256" key="5">
    <source>
        <dbReference type="ARBA" id="ARBA00022801"/>
    </source>
</evidence>
<dbReference type="AlphaFoldDB" id="A0A3S4RJM0"/>
<feature type="disulfide bond" evidence="10">
    <location>
        <begin position="39"/>
        <end position="57"/>
    </location>
</feature>
<keyword evidence="5" id="KW-0378">Hydrolase</keyword>
<dbReference type="Gene3D" id="4.10.400.10">
    <property type="entry name" value="Low-density Lipoprotein Receptor"/>
    <property type="match status" value="2"/>
</dbReference>
<feature type="disulfide bond" evidence="11">
    <location>
        <begin position="89"/>
        <end position="153"/>
    </location>
</feature>
<evidence type="ECO:0000256" key="7">
    <source>
        <dbReference type="ARBA" id="ARBA00022989"/>
    </source>
</evidence>
<accession>A0A3S4RJM0</accession>
<keyword evidence="6" id="KW-0720">Serine protease</keyword>
<name>A0A3S4RJM0_9ACAR</name>
<keyword evidence="9 11" id="KW-1015">Disulfide bond</keyword>
<evidence type="ECO:0000313" key="14">
    <source>
        <dbReference type="Proteomes" id="UP000285301"/>
    </source>
</evidence>
<evidence type="ECO:0000256" key="10">
    <source>
        <dbReference type="PROSITE-ProRule" id="PRU00124"/>
    </source>
</evidence>
<evidence type="ECO:0000256" key="8">
    <source>
        <dbReference type="ARBA" id="ARBA00023136"/>
    </source>
</evidence>
<dbReference type="OrthoDB" id="9990982at2759"/>
<reference evidence="13 14" key="1">
    <citation type="journal article" date="2018" name="Gigascience">
        <title>Genomes of trombidid mites reveal novel predicted allergens and laterally-transferred genes associated with secondary metabolism.</title>
        <authorList>
            <person name="Dong X."/>
            <person name="Chaisiri K."/>
            <person name="Xia D."/>
            <person name="Armstrong S.D."/>
            <person name="Fang Y."/>
            <person name="Donnelly M.J."/>
            <person name="Kadowaki T."/>
            <person name="McGarry J.W."/>
            <person name="Darby A.C."/>
            <person name="Makepeace B.L."/>
        </authorList>
    </citation>
    <scope>NUCLEOTIDE SEQUENCE [LARGE SCALE GENOMIC DNA]</scope>
    <source>
        <strain evidence="13">UoL-WK</strain>
    </source>
</reference>
<dbReference type="InterPro" id="IPR036055">
    <property type="entry name" value="LDL_receptor-like_sf"/>
</dbReference>
<evidence type="ECO:0000259" key="12">
    <source>
        <dbReference type="PROSITE" id="PS50287"/>
    </source>
</evidence>
<keyword evidence="4" id="KW-0677">Repeat</keyword>
<organism evidence="13 14">
    <name type="scientific">Dinothrombium tinctorium</name>
    <dbReference type="NCBI Taxonomy" id="1965070"/>
    <lineage>
        <taxon>Eukaryota</taxon>
        <taxon>Metazoa</taxon>
        <taxon>Ecdysozoa</taxon>
        <taxon>Arthropoda</taxon>
        <taxon>Chelicerata</taxon>
        <taxon>Arachnida</taxon>
        <taxon>Acari</taxon>
        <taxon>Acariformes</taxon>
        <taxon>Trombidiformes</taxon>
        <taxon>Prostigmata</taxon>
        <taxon>Anystina</taxon>
        <taxon>Parasitengona</taxon>
        <taxon>Trombidioidea</taxon>
        <taxon>Trombidiidae</taxon>
        <taxon>Dinothrombium</taxon>
    </lineage>
</organism>
<keyword evidence="8" id="KW-0472">Membrane</keyword>
<evidence type="ECO:0000256" key="4">
    <source>
        <dbReference type="ARBA" id="ARBA00022737"/>
    </source>
</evidence>
<feature type="disulfide bond" evidence="10">
    <location>
        <begin position="14"/>
        <end position="29"/>
    </location>
</feature>
<protein>
    <submittedName>
        <fullName evidence="13">Low-density lipoprotein receptor-like protein</fullName>
    </submittedName>
</protein>
<dbReference type="InterPro" id="IPR050685">
    <property type="entry name" value="LDLR"/>
</dbReference>
<dbReference type="CDD" id="cd00112">
    <property type="entry name" value="LDLa"/>
    <property type="match status" value="2"/>
</dbReference>
<keyword evidence="7" id="KW-1133">Transmembrane helix</keyword>
<feature type="disulfide bond" evidence="10">
    <location>
        <begin position="2"/>
        <end position="20"/>
    </location>
</feature>
<dbReference type="EMBL" id="NCKU01000136">
    <property type="protein sequence ID" value="RWS17007.1"/>
    <property type="molecule type" value="Genomic_DNA"/>
</dbReference>
<evidence type="ECO:0000256" key="2">
    <source>
        <dbReference type="ARBA" id="ARBA00022670"/>
    </source>
</evidence>
<dbReference type="GO" id="GO:0006508">
    <property type="term" value="P:proteolysis"/>
    <property type="evidence" value="ECO:0007669"/>
    <property type="project" value="UniProtKB-KW"/>
</dbReference>
<evidence type="ECO:0000256" key="1">
    <source>
        <dbReference type="ARBA" id="ARBA00004167"/>
    </source>
</evidence>
<dbReference type="PROSITE" id="PS50068">
    <property type="entry name" value="LDLRA_2"/>
    <property type="match status" value="2"/>
</dbReference>
<dbReference type="Proteomes" id="UP000285301">
    <property type="component" value="Unassembled WGS sequence"/>
</dbReference>
<dbReference type="InterPro" id="IPR001190">
    <property type="entry name" value="SRCR"/>
</dbReference>
<dbReference type="Pfam" id="PF00057">
    <property type="entry name" value="Ldl_recept_a"/>
    <property type="match status" value="2"/>
</dbReference>
<keyword evidence="13" id="KW-0449">Lipoprotein</keyword>
<keyword evidence="2" id="KW-0645">Protease</keyword>
<dbReference type="PROSITE" id="PS50287">
    <property type="entry name" value="SRCR_2"/>
    <property type="match status" value="1"/>
</dbReference>
<dbReference type="SUPFAM" id="SSF57424">
    <property type="entry name" value="LDL receptor-like module"/>
    <property type="match status" value="2"/>
</dbReference>
<comment type="caution">
    <text evidence="11">Lacks conserved residue(s) required for the propagation of feature annotation.</text>
</comment>
<keyword evidence="14" id="KW-1185">Reference proteome</keyword>
<dbReference type="SUPFAM" id="SSF56487">
    <property type="entry name" value="SRCR-like"/>
    <property type="match status" value="1"/>
</dbReference>
<dbReference type="PANTHER" id="PTHR24270:SF61">
    <property type="entry name" value="EGF-LIKE DOMAIN-CONTAINING PROTEIN"/>
    <property type="match status" value="1"/>
</dbReference>
<evidence type="ECO:0000256" key="3">
    <source>
        <dbReference type="ARBA" id="ARBA00022692"/>
    </source>
</evidence>
<dbReference type="GO" id="GO:0016192">
    <property type="term" value="P:vesicle-mediated transport"/>
    <property type="evidence" value="ECO:0007669"/>
    <property type="project" value="UniProtKB-ARBA"/>
</dbReference>
<sequence length="209" mass="23108">MCDNNLCIDYSLRCDGLTDCTDGRDEHNCTCSDENEFKCENGDCQEREVRCDGVIDCLDGSDEWSCVRVDENGVVQLINPATNRWSPLCSTSNFTKKDADSICNRMGFESSLNYSSIIVEIGNTTDWAIYTHNIGVHLFSPNCSSIAAQTVACKTYECSVKVDTETKVGTSNEIQSIAKLKSKNSSKECLAQIISPLWLLASADCLRYS</sequence>
<dbReference type="GO" id="GO:0008236">
    <property type="term" value="F:serine-type peptidase activity"/>
    <property type="evidence" value="ECO:0007669"/>
    <property type="project" value="UniProtKB-KW"/>
</dbReference>
<dbReference type="PANTHER" id="PTHR24270">
    <property type="entry name" value="LOW-DENSITY LIPOPROTEIN RECEPTOR-RELATED"/>
    <property type="match status" value="1"/>
</dbReference>
<evidence type="ECO:0000256" key="9">
    <source>
        <dbReference type="ARBA" id="ARBA00023157"/>
    </source>
</evidence>
<dbReference type="InterPro" id="IPR002172">
    <property type="entry name" value="LDrepeatLR_classA_rpt"/>
</dbReference>
<dbReference type="SMART" id="SM00192">
    <property type="entry name" value="LDLa"/>
    <property type="match status" value="2"/>
</dbReference>
<dbReference type="PRINTS" id="PR00261">
    <property type="entry name" value="LDLRECEPTOR"/>
</dbReference>
<keyword evidence="3" id="KW-0812">Transmembrane</keyword>
<evidence type="ECO:0000256" key="6">
    <source>
        <dbReference type="ARBA" id="ARBA00022825"/>
    </source>
</evidence>
<dbReference type="STRING" id="1965070.A0A3S4RJM0"/>
<proteinExistence type="predicted"/>
<dbReference type="GO" id="GO:0005886">
    <property type="term" value="C:plasma membrane"/>
    <property type="evidence" value="ECO:0007669"/>
    <property type="project" value="TreeGrafter"/>
</dbReference>
<keyword evidence="13" id="KW-0675">Receptor</keyword>
<evidence type="ECO:0000256" key="11">
    <source>
        <dbReference type="PROSITE-ProRule" id="PRU00196"/>
    </source>
</evidence>
<comment type="subcellular location">
    <subcellularLocation>
        <location evidence="1">Membrane</location>
        <topology evidence="1">Single-pass membrane protein</topology>
    </subcellularLocation>
</comment>
<feature type="disulfide bond" evidence="10">
    <location>
        <begin position="51"/>
        <end position="66"/>
    </location>
</feature>
<evidence type="ECO:0000313" key="13">
    <source>
        <dbReference type="EMBL" id="RWS17007.1"/>
    </source>
</evidence>
<dbReference type="Gene3D" id="3.10.250.10">
    <property type="entry name" value="SRCR-like domain"/>
    <property type="match status" value="1"/>
</dbReference>
<gene>
    <name evidence="13" type="ORF">B4U79_07018</name>
</gene>
<comment type="caution">
    <text evidence="13">The sequence shown here is derived from an EMBL/GenBank/DDBJ whole genome shotgun (WGS) entry which is preliminary data.</text>
</comment>
<dbReference type="InterPro" id="IPR036772">
    <property type="entry name" value="SRCR-like_dom_sf"/>
</dbReference>